<evidence type="ECO:0000313" key="2">
    <source>
        <dbReference type="EMBL" id="KON87760.1"/>
    </source>
</evidence>
<dbReference type="RefSeq" id="WP_053435113.1">
    <property type="nucleotide sequence ID" value="NZ_LGUF01000007.1"/>
</dbReference>
<comment type="caution">
    <text evidence="2">The sequence shown here is derived from an EMBL/GenBank/DDBJ whole genome shotgun (WGS) entry which is preliminary data.</text>
</comment>
<evidence type="ECO:0000313" key="3">
    <source>
        <dbReference type="Proteomes" id="UP000037109"/>
    </source>
</evidence>
<proteinExistence type="predicted"/>
<keyword evidence="1" id="KW-0175">Coiled coil</keyword>
<accession>A0A0M0GCX1</accession>
<dbReference type="OrthoDB" id="2885031at2"/>
<protein>
    <submittedName>
        <fullName evidence="2">Uncharacterized protein</fullName>
    </submittedName>
</protein>
<dbReference type="EMBL" id="LGUF01000007">
    <property type="protein sequence ID" value="KON87760.1"/>
    <property type="molecule type" value="Genomic_DNA"/>
</dbReference>
<name>A0A0M0GCX1_SPOGL</name>
<gene>
    <name evidence="2" type="ORF">AF332_13590</name>
</gene>
<dbReference type="PATRIC" id="fig|1459.3.peg.2938"/>
<dbReference type="AlphaFoldDB" id="A0A0M0GCX1"/>
<organism evidence="2 3">
    <name type="scientific">Sporosarcina globispora</name>
    <name type="common">Bacillus globisporus</name>
    <dbReference type="NCBI Taxonomy" id="1459"/>
    <lineage>
        <taxon>Bacteria</taxon>
        <taxon>Bacillati</taxon>
        <taxon>Bacillota</taxon>
        <taxon>Bacilli</taxon>
        <taxon>Bacillales</taxon>
        <taxon>Caryophanaceae</taxon>
        <taxon>Sporosarcina</taxon>
    </lineage>
</organism>
<feature type="coiled-coil region" evidence="1">
    <location>
        <begin position="26"/>
        <end position="53"/>
    </location>
</feature>
<evidence type="ECO:0000256" key="1">
    <source>
        <dbReference type="SAM" id="Coils"/>
    </source>
</evidence>
<reference evidence="3" key="1">
    <citation type="submission" date="2015-07" db="EMBL/GenBank/DDBJ databases">
        <title>Fjat-10036 dsm4.</title>
        <authorList>
            <person name="Liu B."/>
            <person name="Wang J."/>
            <person name="Zhu Y."/>
            <person name="Liu G."/>
            <person name="Chen Q."/>
            <person name="Chen Z."/>
            <person name="Lan J."/>
            <person name="Che J."/>
            <person name="Ge C."/>
            <person name="Shi H."/>
            <person name="Pan Z."/>
            <person name="Liu X."/>
        </authorList>
    </citation>
    <scope>NUCLEOTIDE SEQUENCE [LARGE SCALE GENOMIC DNA]</scope>
    <source>
        <strain evidence="3">DSM 4</strain>
    </source>
</reference>
<sequence>MGNTCRYVVSATGKNGETYYTQCKDKKELKEWLAEHEDKLNKKELKVKDKKRHPLLSWLNF</sequence>
<keyword evidence="3" id="KW-1185">Reference proteome</keyword>
<dbReference type="Proteomes" id="UP000037109">
    <property type="component" value="Unassembled WGS sequence"/>
</dbReference>